<keyword evidence="2" id="KW-1185">Reference proteome</keyword>
<dbReference type="OrthoDB" id="1274115at2759"/>
<protein>
    <submittedName>
        <fullName evidence="1">Uncharacterized protein</fullName>
    </submittedName>
</protein>
<evidence type="ECO:0000313" key="1">
    <source>
        <dbReference type="EMBL" id="CZT09322.1"/>
    </source>
</evidence>
<gene>
    <name evidence="1" type="ORF">RAG0_14133</name>
</gene>
<evidence type="ECO:0000313" key="2">
    <source>
        <dbReference type="Proteomes" id="UP000178912"/>
    </source>
</evidence>
<dbReference type="EMBL" id="FJUX01000114">
    <property type="protein sequence ID" value="CZT09322.1"/>
    <property type="molecule type" value="Genomic_DNA"/>
</dbReference>
<organism evidence="1 2">
    <name type="scientific">Rhynchosporium agropyri</name>
    <dbReference type="NCBI Taxonomy" id="914238"/>
    <lineage>
        <taxon>Eukaryota</taxon>
        <taxon>Fungi</taxon>
        <taxon>Dikarya</taxon>
        <taxon>Ascomycota</taxon>
        <taxon>Pezizomycotina</taxon>
        <taxon>Leotiomycetes</taxon>
        <taxon>Helotiales</taxon>
        <taxon>Ploettnerulaceae</taxon>
        <taxon>Rhynchosporium</taxon>
    </lineage>
</organism>
<proteinExistence type="predicted"/>
<sequence length="156" mass="17359">MLRSTWLESTCHIGEDNLISSYGNTVTAENVIDELKIVIEPLPQAFEAYNHNRPGDPRKGRADWNWKVREQDIAVAIGDGKLICQGRRRDFGGCSEGFGGLEGVESQHGPLTTTHLKRVDGSTLLTSIKHMIYSHHHESNLGLAILGAPEFRIREV</sequence>
<dbReference type="Proteomes" id="UP000178912">
    <property type="component" value="Unassembled WGS sequence"/>
</dbReference>
<reference evidence="2" key="1">
    <citation type="submission" date="2016-03" db="EMBL/GenBank/DDBJ databases">
        <authorList>
            <person name="Guldener U."/>
        </authorList>
    </citation>
    <scope>NUCLEOTIDE SEQUENCE [LARGE SCALE GENOMIC DNA]</scope>
    <source>
        <strain evidence="2">04CH-RAC-A.6.1</strain>
    </source>
</reference>
<dbReference type="AlphaFoldDB" id="A0A1E1LFU7"/>
<accession>A0A1E1LFU7</accession>
<name>A0A1E1LFU7_9HELO</name>